<proteinExistence type="predicted"/>
<gene>
    <name evidence="1" type="ORF">I7I51_04824</name>
</gene>
<evidence type="ECO:0000313" key="1">
    <source>
        <dbReference type="EMBL" id="QSS60028.1"/>
    </source>
</evidence>
<evidence type="ECO:0000313" key="2">
    <source>
        <dbReference type="Proteomes" id="UP000663671"/>
    </source>
</evidence>
<dbReference type="AlphaFoldDB" id="A0A8A1M0P1"/>
<dbReference type="Proteomes" id="UP000663671">
    <property type="component" value="Chromosome 4"/>
</dbReference>
<dbReference type="VEuPathDB" id="FungiDB:I7I51_04824"/>
<organism evidence="1 2">
    <name type="scientific">Ajellomyces capsulatus</name>
    <name type="common">Darling's disease fungus</name>
    <name type="synonym">Histoplasma capsulatum</name>
    <dbReference type="NCBI Taxonomy" id="5037"/>
    <lineage>
        <taxon>Eukaryota</taxon>
        <taxon>Fungi</taxon>
        <taxon>Dikarya</taxon>
        <taxon>Ascomycota</taxon>
        <taxon>Pezizomycotina</taxon>
        <taxon>Eurotiomycetes</taxon>
        <taxon>Eurotiomycetidae</taxon>
        <taxon>Onygenales</taxon>
        <taxon>Ajellomycetaceae</taxon>
        <taxon>Histoplasma</taxon>
    </lineage>
</organism>
<sequence length="169" mass="18691">MISIHVPFPSEDDALLKKLKKDTLSEQIQGDSAGAVLHQAEASHPAINLQVEVEVEAEKTWMLLSENIPMAAAERLSQLYIFHSGSEALLILPITFPLKIYLAYVHETLSLFSLAIECLKAFTAMSNANHGMRRLSSTSSDVKGGDSTSQQDEIMEIHSQMLKIIEILK</sequence>
<accession>A0A8A1M0P1</accession>
<reference evidence="1" key="1">
    <citation type="submission" date="2021-01" db="EMBL/GenBank/DDBJ databases">
        <title>Chromosome-level genome assembly of a human fungal pathogen reveals clustering of transcriptionally co-regulated genes.</title>
        <authorList>
            <person name="Voorhies M."/>
            <person name="Cohen S."/>
            <person name="Shea T.P."/>
            <person name="Petrus S."/>
            <person name="Munoz J.F."/>
            <person name="Poplawski S."/>
            <person name="Goldman W.E."/>
            <person name="Michael T."/>
            <person name="Cuomo C.A."/>
            <person name="Sil A."/>
            <person name="Beyhan S."/>
        </authorList>
    </citation>
    <scope>NUCLEOTIDE SEQUENCE</scope>
    <source>
        <strain evidence="1">WU24</strain>
    </source>
</reference>
<protein>
    <submittedName>
        <fullName evidence="1">Uncharacterized protein</fullName>
    </submittedName>
</protein>
<dbReference type="EMBL" id="CP069110">
    <property type="protein sequence ID" value="QSS60028.1"/>
    <property type="molecule type" value="Genomic_DNA"/>
</dbReference>
<name>A0A8A1M0P1_AJECA</name>